<keyword evidence="2" id="KW-1185">Reference proteome</keyword>
<name>A0A182HRP6_ANOAR</name>
<protein>
    <submittedName>
        <fullName evidence="1">Uncharacterized protein</fullName>
    </submittedName>
</protein>
<dbReference type="EMBL" id="APCN01001728">
    <property type="status" value="NOT_ANNOTATED_CDS"/>
    <property type="molecule type" value="Genomic_DNA"/>
</dbReference>
<dbReference type="RefSeq" id="XP_040163198.1">
    <property type="nucleotide sequence ID" value="XM_040307264.1"/>
</dbReference>
<dbReference type="EnsemblMetazoa" id="AARA003941-RA">
    <property type="protein sequence ID" value="AARA003941-PA"/>
    <property type="gene ID" value="AARA003941"/>
</dbReference>
<sequence>MFRKAKQTIAPLPKPPTEAQMLEDLQLFHETRSTVSQPASKENLPTLTEESTMDEWWKVYDASVQQHEQFFDQKTNALELKQSLQEMRSELQAVCDKLMAEIEQDLGRLAATMSE</sequence>
<proteinExistence type="predicted"/>
<dbReference type="KEGG" id="aara:120900370"/>
<dbReference type="GeneID" id="120900370"/>
<dbReference type="Pfam" id="PF15136">
    <property type="entry name" value="UPF0449"/>
    <property type="match status" value="1"/>
</dbReference>
<accession>A0A182HRP6</accession>
<dbReference type="AlphaFoldDB" id="A0A182HRP6"/>
<evidence type="ECO:0000313" key="2">
    <source>
        <dbReference type="Proteomes" id="UP000075840"/>
    </source>
</evidence>
<dbReference type="VEuPathDB" id="VectorBase:AARA003941"/>
<organism evidence="1 2">
    <name type="scientific">Anopheles arabiensis</name>
    <name type="common">Mosquito</name>
    <dbReference type="NCBI Taxonomy" id="7173"/>
    <lineage>
        <taxon>Eukaryota</taxon>
        <taxon>Metazoa</taxon>
        <taxon>Ecdysozoa</taxon>
        <taxon>Arthropoda</taxon>
        <taxon>Hexapoda</taxon>
        <taxon>Insecta</taxon>
        <taxon>Pterygota</taxon>
        <taxon>Neoptera</taxon>
        <taxon>Endopterygota</taxon>
        <taxon>Diptera</taxon>
        <taxon>Nematocera</taxon>
        <taxon>Culicoidea</taxon>
        <taxon>Culicidae</taxon>
        <taxon>Anophelinae</taxon>
        <taxon>Anopheles</taxon>
    </lineage>
</organism>
<dbReference type="InterPro" id="IPR028227">
    <property type="entry name" value="UPF0449"/>
</dbReference>
<dbReference type="VEuPathDB" id="VectorBase:AARA21_014542"/>
<dbReference type="Proteomes" id="UP000075840">
    <property type="component" value="Unassembled WGS sequence"/>
</dbReference>
<evidence type="ECO:0000313" key="1">
    <source>
        <dbReference type="EnsemblMetazoa" id="AARA003941-PA"/>
    </source>
</evidence>
<reference evidence="1" key="1">
    <citation type="submission" date="2022-08" db="UniProtKB">
        <authorList>
            <consortium name="EnsemblMetazoa"/>
        </authorList>
    </citation>
    <scope>IDENTIFICATION</scope>
    <source>
        <strain evidence="1">Dongola</strain>
    </source>
</reference>